<sequence length="312" mass="36948">MYKDIENRLGTKIEDVKILKSGWAGEIISLKSKDNDQRYVIKTYNSSKNALENIKQEWAGLNFLYKANYPVPKPINCDFSNEKPYIVMEEIEGENLWTCYENLSKEDKEQLLDKFIKVFFELHELDISIVNKELVKDSTTSFIKKEINEIKELVKENNLDGFTQIIDWLDTEKMNIVSHKLSIIHRDYHPWNVIVDNNEKLYVIDLLWGIGDYRFDLAWTCTLMERSGFEEFSQKVFKKYTELKTENIDNFEYFKVFSTSRWLINVIISLKTGENLNETRNEEFKKFISPLIQKGLSLIQEITQIRVTVLFK</sequence>
<keyword evidence="3" id="KW-1185">Reference proteome</keyword>
<dbReference type="InterPro" id="IPR011009">
    <property type="entry name" value="Kinase-like_dom_sf"/>
</dbReference>
<organism evidence="2 3">
    <name type="scientific">Clostridium uliginosum</name>
    <dbReference type="NCBI Taxonomy" id="119641"/>
    <lineage>
        <taxon>Bacteria</taxon>
        <taxon>Bacillati</taxon>
        <taxon>Bacillota</taxon>
        <taxon>Clostridia</taxon>
        <taxon>Eubacteriales</taxon>
        <taxon>Clostridiaceae</taxon>
        <taxon>Clostridium</taxon>
    </lineage>
</organism>
<dbReference type="GO" id="GO:0005524">
    <property type="term" value="F:ATP binding"/>
    <property type="evidence" value="ECO:0007669"/>
    <property type="project" value="InterPro"/>
</dbReference>
<dbReference type="Proteomes" id="UP000199263">
    <property type="component" value="Unassembled WGS sequence"/>
</dbReference>
<reference evidence="2 3" key="1">
    <citation type="submission" date="2016-10" db="EMBL/GenBank/DDBJ databases">
        <authorList>
            <person name="de Groot N.N."/>
        </authorList>
    </citation>
    <scope>NUCLEOTIDE SEQUENCE [LARGE SCALE GENOMIC DNA]</scope>
    <source>
        <strain evidence="2 3">DSM 12992</strain>
    </source>
</reference>
<evidence type="ECO:0000259" key="1">
    <source>
        <dbReference type="PROSITE" id="PS50011"/>
    </source>
</evidence>
<proteinExistence type="predicted"/>
<dbReference type="RefSeq" id="WP_090093460.1">
    <property type="nucleotide sequence ID" value="NZ_FOMG01000027.1"/>
</dbReference>
<dbReference type="STRING" id="119641.SAMN05421842_12747"/>
<gene>
    <name evidence="2" type="ORF">SAMN05421842_12747</name>
</gene>
<protein>
    <submittedName>
        <fullName evidence="2">Phosphotransferase enzyme family protein</fullName>
    </submittedName>
</protein>
<dbReference type="Pfam" id="PF01636">
    <property type="entry name" value="APH"/>
    <property type="match status" value="1"/>
</dbReference>
<dbReference type="Gene3D" id="3.90.1200.10">
    <property type="match status" value="1"/>
</dbReference>
<dbReference type="PROSITE" id="PS50011">
    <property type="entry name" value="PROTEIN_KINASE_DOM"/>
    <property type="match status" value="1"/>
</dbReference>
<evidence type="ECO:0000313" key="2">
    <source>
        <dbReference type="EMBL" id="SFD25545.1"/>
    </source>
</evidence>
<dbReference type="PANTHER" id="PTHR21310">
    <property type="entry name" value="AMINOGLYCOSIDE PHOSPHOTRANSFERASE-RELATED-RELATED"/>
    <property type="match status" value="1"/>
</dbReference>
<feature type="domain" description="Protein kinase" evidence="1">
    <location>
        <begin position="13"/>
        <end position="312"/>
    </location>
</feature>
<dbReference type="GO" id="GO:0004672">
    <property type="term" value="F:protein kinase activity"/>
    <property type="evidence" value="ECO:0007669"/>
    <property type="project" value="InterPro"/>
</dbReference>
<name>A0A1I1QU43_9CLOT</name>
<dbReference type="OrthoDB" id="9800774at2"/>
<dbReference type="InterPro" id="IPR051678">
    <property type="entry name" value="AGP_Transferase"/>
</dbReference>
<dbReference type="SUPFAM" id="SSF56112">
    <property type="entry name" value="Protein kinase-like (PK-like)"/>
    <property type="match status" value="1"/>
</dbReference>
<dbReference type="EMBL" id="FOMG01000027">
    <property type="protein sequence ID" value="SFD25545.1"/>
    <property type="molecule type" value="Genomic_DNA"/>
</dbReference>
<dbReference type="AlphaFoldDB" id="A0A1I1QU43"/>
<keyword evidence="2" id="KW-0808">Transferase</keyword>
<evidence type="ECO:0000313" key="3">
    <source>
        <dbReference type="Proteomes" id="UP000199263"/>
    </source>
</evidence>
<dbReference type="InterPro" id="IPR000719">
    <property type="entry name" value="Prot_kinase_dom"/>
</dbReference>
<dbReference type="InterPro" id="IPR002575">
    <property type="entry name" value="Aminoglycoside_PTrfase"/>
</dbReference>
<accession>A0A1I1QU43</accession>